<dbReference type="Pfam" id="PF02384">
    <property type="entry name" value="N6_Mtase"/>
    <property type="match status" value="2"/>
</dbReference>
<dbReference type="REBASE" id="417504">
    <property type="entry name" value="M.Msp246ORF4925P"/>
</dbReference>
<name>A0A7L6B8B3_9ACTN</name>
<dbReference type="RefSeq" id="WP_181570663.1">
    <property type="nucleotide sequence ID" value="NZ_CP059322.2"/>
</dbReference>
<dbReference type="PRINTS" id="PR00507">
    <property type="entry name" value="N12N6MTFRASE"/>
</dbReference>
<protein>
    <submittedName>
        <fullName evidence="4">N-6 DNA methylase</fullName>
    </submittedName>
</protein>
<dbReference type="GO" id="GO:0032259">
    <property type="term" value="P:methylation"/>
    <property type="evidence" value="ECO:0007669"/>
    <property type="project" value="UniProtKB-KW"/>
</dbReference>
<dbReference type="InterPro" id="IPR052916">
    <property type="entry name" value="Type-I_RE_MTase_Subunit"/>
</dbReference>
<dbReference type="GO" id="GO:0008170">
    <property type="term" value="F:N-methyltransferase activity"/>
    <property type="evidence" value="ECO:0007669"/>
    <property type="project" value="InterPro"/>
</dbReference>
<dbReference type="InterPro" id="IPR003356">
    <property type="entry name" value="DNA_methylase_A-5"/>
</dbReference>
<dbReference type="AlphaFoldDB" id="A0A7L6B8B3"/>
<dbReference type="Proteomes" id="UP000510844">
    <property type="component" value="Chromosome"/>
</dbReference>
<dbReference type="Gene3D" id="3.40.50.150">
    <property type="entry name" value="Vaccinia Virus protein VP39"/>
    <property type="match status" value="1"/>
</dbReference>
<dbReference type="Pfam" id="PF13588">
    <property type="entry name" value="HSDR_N_2"/>
    <property type="match status" value="1"/>
</dbReference>
<reference evidence="5" key="1">
    <citation type="submission" date="2020-07" db="EMBL/GenBank/DDBJ databases">
        <title>A new Micromonospora strain with potent antibiotic activity isolated from the microbiome of a mid-Atlantic deep-sea sponge.</title>
        <authorList>
            <person name="Back C.R."/>
            <person name="Stennett H.L."/>
            <person name="Williams S.E."/>
            <person name="Wang L."/>
            <person name="Ojeda Gomez J."/>
            <person name="Abdulle O.M."/>
            <person name="Duffy T."/>
            <person name="Hendry K.R."/>
            <person name="Powell D."/>
            <person name="Stach J.E."/>
            <person name="Essex-Lopresti A.E."/>
            <person name="Willis C.L."/>
            <person name="Curnow P."/>
            <person name="Race P.R."/>
        </authorList>
    </citation>
    <scope>NUCLEOTIDE SEQUENCE [LARGE SCALE GENOMIC DNA]</scope>
    <source>
        <strain evidence="5">28ISP2-46</strain>
    </source>
</reference>
<dbReference type="InterPro" id="IPR029464">
    <property type="entry name" value="HSDR_N"/>
</dbReference>
<evidence type="ECO:0000256" key="1">
    <source>
        <dbReference type="SAM" id="MobiDB-lite"/>
    </source>
</evidence>
<gene>
    <name evidence="4" type="ORF">H1D33_04925</name>
</gene>
<organism evidence="4 5">
    <name type="scientific">Micromonospora robiginosa</name>
    <dbReference type="NCBI Taxonomy" id="2749844"/>
    <lineage>
        <taxon>Bacteria</taxon>
        <taxon>Bacillati</taxon>
        <taxon>Actinomycetota</taxon>
        <taxon>Actinomycetes</taxon>
        <taxon>Micromonosporales</taxon>
        <taxon>Micromonosporaceae</taxon>
        <taxon>Micromonospora</taxon>
    </lineage>
</organism>
<feature type="domain" description="DNA methylase adenine-specific" evidence="2">
    <location>
        <begin position="551"/>
        <end position="637"/>
    </location>
</feature>
<keyword evidence="5" id="KW-1185">Reference proteome</keyword>
<dbReference type="InterPro" id="IPR029063">
    <property type="entry name" value="SAM-dependent_MTases_sf"/>
</dbReference>
<keyword evidence="4" id="KW-0808">Transferase</keyword>
<dbReference type="PANTHER" id="PTHR42998">
    <property type="entry name" value="TYPE I RESTRICTION ENZYME HINDVIIP M PROTEIN-RELATED"/>
    <property type="match status" value="1"/>
</dbReference>
<dbReference type="PANTHER" id="PTHR42998:SF1">
    <property type="entry name" value="TYPE I RESTRICTION ENZYME HINDI METHYLASE SUBUNIT"/>
    <property type="match status" value="1"/>
</dbReference>
<dbReference type="EMBL" id="CP059322">
    <property type="protein sequence ID" value="QLQ38227.1"/>
    <property type="molecule type" value="Genomic_DNA"/>
</dbReference>
<feature type="compositionally biased region" description="Pro residues" evidence="1">
    <location>
        <begin position="1"/>
        <end position="10"/>
    </location>
</feature>
<accession>A0A7L6B8B3</accession>
<evidence type="ECO:0000259" key="2">
    <source>
        <dbReference type="Pfam" id="PF02384"/>
    </source>
</evidence>
<feature type="region of interest" description="Disordered" evidence="1">
    <location>
        <begin position="1"/>
        <end position="22"/>
    </location>
</feature>
<dbReference type="KEGG" id="mfeu:H1D33_04925"/>
<feature type="domain" description="Type I restriction enzyme R protein N-terminal" evidence="3">
    <location>
        <begin position="44"/>
        <end position="160"/>
    </location>
</feature>
<evidence type="ECO:0000259" key="3">
    <source>
        <dbReference type="Pfam" id="PF13588"/>
    </source>
</evidence>
<reference evidence="4 5" key="2">
    <citation type="journal article" date="2021" name="Mar. Drugs">
        <title>A New Micromonospora Strain with Antibiotic Activity Isolated from the Microbiome of a Mid-Atlantic Deep-Sea Sponge.</title>
        <authorList>
            <person name="Back C.R."/>
            <person name="Stennett H.L."/>
            <person name="Williams S.E."/>
            <person name="Wang L."/>
            <person name="Ojeda Gomez J."/>
            <person name="Abdulle O.M."/>
            <person name="Duffy T."/>
            <person name="Neal C."/>
            <person name="Mantell J."/>
            <person name="Jepson M.A."/>
            <person name="Hendry K.R."/>
            <person name="Powell D."/>
            <person name="Stach J.E.M."/>
            <person name="Essex-Lopresti A.E."/>
            <person name="Willis C.L."/>
            <person name="Curnow P."/>
            <person name="Race P.R."/>
        </authorList>
    </citation>
    <scope>NUCLEOTIDE SEQUENCE [LARGE SCALE GENOMIC DNA]</scope>
    <source>
        <strain evidence="4 5">28ISP2-46</strain>
    </source>
</reference>
<evidence type="ECO:0000313" key="4">
    <source>
        <dbReference type="EMBL" id="QLQ38227.1"/>
    </source>
</evidence>
<dbReference type="SUPFAM" id="SSF53335">
    <property type="entry name" value="S-adenosyl-L-methionine-dependent methyltransferases"/>
    <property type="match status" value="1"/>
</dbReference>
<dbReference type="GO" id="GO:0003677">
    <property type="term" value="F:DNA binding"/>
    <property type="evidence" value="ECO:0007669"/>
    <property type="project" value="InterPro"/>
</dbReference>
<feature type="domain" description="DNA methylase adenine-specific" evidence="2">
    <location>
        <begin position="298"/>
        <end position="482"/>
    </location>
</feature>
<proteinExistence type="predicted"/>
<evidence type="ECO:0000313" key="5">
    <source>
        <dbReference type="Proteomes" id="UP000510844"/>
    </source>
</evidence>
<keyword evidence="4" id="KW-0489">Methyltransferase</keyword>
<sequence length="864" mass="97049">MPPSRRPPTAVPSKHYTDSAENPLHRDGSYVWAPLAQEWRIANPEELVRQAFIYRLYTYYGYSLEQMVQEKPMQVGRRATRADILVCRDAAAKAENRDYVLAVETKAEHVPLLVEDYWQGESYARSAECEFLVMHNHKETRCLLLKPGAPGECIEVADLPSAADLADRRRMAAVRRATKAFTRDEFRKLLHECHSILRDNHKMDPGSAFDEISKVLFIKMGFERTGERERFTRDYMDRYAQMRRSNPEGLLKDLYEDAKKIYEADELFGEEDTLRISLATFRRIVAKLEGFDLSATSDDVKGIAFERFLGQTFRGELGQFFTPRPVVDFMVEMLDPGEGDLVCDPASGTGGFLIKVFEYIRAKILADVESSKRQARADLEAKAVAEGWADEQLQAAIEHQFARLNSQLDDSDESSRISVLSRSTIYGTDAEPRAARTSKMNMIMHGDGHGGIYYHDGLIDVGGIFPGRFKYVITNPPFGSNVGRDQIVGATEQTRVLDDPKRIKLYTDLYKDDDWHSSHVRLHRAARERLPILSLFDIGRDPIGGSVATSKIRPNRSTETLFVERCIDLLERGGELGIVLPEGILNNPSMQWLRDYVEGRAKLLAVVSVPHEVFASSKATVKTSLVFLRRFTTEDEDAWADAVSEGKVFAQGWAAEQRDLAEAEAAAACKALGPAAERLRLLLVERNQLTDEIIALQRSYRAAVKSMSAQEKAEVRRYQRAVNPNTFAPADALFEDGTVADSSSVTPEDAMRIWARIRSAEDSNKALQQELDGLSLSLGDSQLDAVQEVLSAEAAASADIRDRTEGVARQRAREIFDYPIFMAEVEKAGITATGDTGPDVPNELPEILERYRAFAKKRSEQEHV</sequence>